<keyword evidence="8" id="KW-1185">Reference proteome</keyword>
<dbReference type="EMBL" id="CP147920">
    <property type="protein sequence ID" value="XAU14640.1"/>
    <property type="molecule type" value="Genomic_DNA"/>
</dbReference>
<dbReference type="InterPro" id="IPR011006">
    <property type="entry name" value="CheY-like_superfamily"/>
</dbReference>
<comment type="cofactor">
    <cofactor evidence="1">
        <name>Mg(2+)</name>
        <dbReference type="ChEBI" id="CHEBI:18420"/>
    </cofactor>
</comment>
<keyword evidence="3 5" id="KW-0597">Phosphoprotein</keyword>
<dbReference type="SMART" id="SM00448">
    <property type="entry name" value="REC"/>
    <property type="match status" value="1"/>
</dbReference>
<proteinExistence type="predicted"/>
<feature type="modified residue" description="4-aspartylphosphate" evidence="5">
    <location>
        <position position="59"/>
    </location>
</feature>
<name>A0ABZ3H7X4_9BACT</name>
<dbReference type="Gene3D" id="3.40.50.2300">
    <property type="match status" value="1"/>
</dbReference>
<dbReference type="RefSeq" id="WP_345969746.1">
    <property type="nucleotide sequence ID" value="NZ_CP147920.1"/>
</dbReference>
<keyword evidence="4" id="KW-0283">Flagellar rotation</keyword>
<dbReference type="InterPro" id="IPR050595">
    <property type="entry name" value="Bact_response_regulator"/>
</dbReference>
<dbReference type="Pfam" id="PF00072">
    <property type="entry name" value="Response_reg"/>
    <property type="match status" value="1"/>
</dbReference>
<dbReference type="InterPro" id="IPR001789">
    <property type="entry name" value="Sig_transdc_resp-reg_receiver"/>
</dbReference>
<dbReference type="Proteomes" id="UP001447842">
    <property type="component" value="Chromosome"/>
</dbReference>
<dbReference type="SUPFAM" id="SSF52172">
    <property type="entry name" value="CheY-like"/>
    <property type="match status" value="1"/>
</dbReference>
<evidence type="ECO:0000313" key="8">
    <source>
        <dbReference type="Proteomes" id="UP001447842"/>
    </source>
</evidence>
<dbReference type="PROSITE" id="PS50110">
    <property type="entry name" value="RESPONSE_REGULATORY"/>
    <property type="match status" value="1"/>
</dbReference>
<reference evidence="7 8" key="1">
    <citation type="submission" date="2024-03" db="EMBL/GenBank/DDBJ databases">
        <title>Sulfurimonas sp. HSL3-1.</title>
        <authorList>
            <person name="Wang S."/>
        </authorList>
    </citation>
    <scope>NUCLEOTIDE SEQUENCE [LARGE SCALE GENOMIC DNA]</scope>
    <source>
        <strain evidence="7 8">HSL3-1</strain>
    </source>
</reference>
<evidence type="ECO:0000256" key="1">
    <source>
        <dbReference type="ARBA" id="ARBA00001946"/>
    </source>
</evidence>
<evidence type="ECO:0000256" key="4">
    <source>
        <dbReference type="ARBA" id="ARBA00022779"/>
    </source>
</evidence>
<dbReference type="PANTHER" id="PTHR44591">
    <property type="entry name" value="STRESS RESPONSE REGULATOR PROTEIN 1"/>
    <property type="match status" value="1"/>
</dbReference>
<feature type="domain" description="Response regulatory" evidence="6">
    <location>
        <begin position="7"/>
        <end position="124"/>
    </location>
</feature>
<evidence type="ECO:0000259" key="6">
    <source>
        <dbReference type="PROSITE" id="PS50110"/>
    </source>
</evidence>
<sequence length="125" mass="13640">MPNKQLKVLAVDDDLINLKLLKSMLMKTGYVAEVIEAKNGADAIGELKNATDIDVVLLDIIMPVMGGLDMLRVLRADENLKQPPVIVLTTDETKKAEALEAGANGFLMKPVREKELSAKISQLIL</sequence>
<dbReference type="PANTHER" id="PTHR44591:SF3">
    <property type="entry name" value="RESPONSE REGULATORY DOMAIN-CONTAINING PROTEIN"/>
    <property type="match status" value="1"/>
</dbReference>
<protein>
    <submittedName>
        <fullName evidence="7">Response regulator</fullName>
    </submittedName>
</protein>
<gene>
    <name evidence="7" type="ORF">WCY31_10355</name>
</gene>
<accession>A0ABZ3H7X4</accession>
<evidence type="ECO:0000256" key="5">
    <source>
        <dbReference type="PROSITE-ProRule" id="PRU00169"/>
    </source>
</evidence>
<keyword evidence="2" id="KW-0145">Chemotaxis</keyword>
<evidence type="ECO:0000313" key="7">
    <source>
        <dbReference type="EMBL" id="XAU14640.1"/>
    </source>
</evidence>
<evidence type="ECO:0000256" key="3">
    <source>
        <dbReference type="ARBA" id="ARBA00022553"/>
    </source>
</evidence>
<organism evidence="7 8">
    <name type="scientific">Sulfurimonas diazotrophicus</name>
    <dbReference type="NCBI Taxonomy" id="3131939"/>
    <lineage>
        <taxon>Bacteria</taxon>
        <taxon>Pseudomonadati</taxon>
        <taxon>Campylobacterota</taxon>
        <taxon>Epsilonproteobacteria</taxon>
        <taxon>Campylobacterales</taxon>
        <taxon>Sulfurimonadaceae</taxon>
        <taxon>Sulfurimonas</taxon>
    </lineage>
</organism>
<evidence type="ECO:0000256" key="2">
    <source>
        <dbReference type="ARBA" id="ARBA00022500"/>
    </source>
</evidence>